<feature type="compositionally biased region" description="Low complexity" evidence="10">
    <location>
        <begin position="212"/>
        <end position="227"/>
    </location>
</feature>
<evidence type="ECO:0000256" key="7">
    <source>
        <dbReference type="ARBA" id="ARBA00023170"/>
    </source>
</evidence>
<dbReference type="Proteomes" id="UP000694845">
    <property type="component" value="Unplaced"/>
</dbReference>
<dbReference type="GO" id="GO:0005886">
    <property type="term" value="C:plasma membrane"/>
    <property type="evidence" value="ECO:0007669"/>
    <property type="project" value="UniProtKB-SubCell"/>
</dbReference>
<keyword evidence="13" id="KW-1185">Reference proteome</keyword>
<dbReference type="PANTHER" id="PTHR24229">
    <property type="entry name" value="NEUROPEPTIDES RECEPTOR"/>
    <property type="match status" value="1"/>
</dbReference>
<feature type="region of interest" description="Disordered" evidence="10">
    <location>
        <begin position="212"/>
        <end position="242"/>
    </location>
</feature>
<dbReference type="GO" id="GO:0004930">
    <property type="term" value="F:G protein-coupled receptor activity"/>
    <property type="evidence" value="ECO:0007669"/>
    <property type="project" value="UniProtKB-KW"/>
</dbReference>
<dbReference type="OMA" id="RCTRMSK"/>
<evidence type="ECO:0000256" key="6">
    <source>
        <dbReference type="ARBA" id="ARBA00023136"/>
    </source>
</evidence>
<feature type="transmembrane region" description="Helical" evidence="11">
    <location>
        <begin position="54"/>
        <end position="78"/>
    </location>
</feature>
<dbReference type="SUPFAM" id="SSF81321">
    <property type="entry name" value="Family A G protein-coupled receptor-like"/>
    <property type="match status" value="1"/>
</dbReference>
<dbReference type="Pfam" id="PF00001">
    <property type="entry name" value="7tm_1"/>
    <property type="match status" value="1"/>
</dbReference>
<sequence>MDVGASYNSTGDPSSEHVAQAAVVIVIAILVCFCSFLTILVVHKFRSVSNPDILILALAIIDFISSFTVFPLTAFWYLRTVPYPVELCLVQGALTTTIQVASTLVVSLMTVDRFLAIRRPILYRTRLGSPQLKRLVAILVIVSAVIGCLPAALSSTNWTTITNRHGYCTFQYSSNFTFVILAVSLPQIPLLVYCYYGFLVSIRKFIQRRQPQSVPVPSPASSSASSSEVGRRNNAARPTVSTSTTTDRLETWTARCRIYCCCCCCSSCWVKQTKPASREEMVERTQTMMKNLNLKRCTRMSKTVALVVVIYYTPWLLTLITMLIELITGVDNYNSTLSLVTVRLMMAHSIFYPLVYAALCGNYRQAYKWALSLPFHPCGLEWHERPPLGLSVSEMHRISHQMALEEWESPGLNRRLYSKRPHLKRSATDSLKGAPNAESNTGQDNPAFDGNDATSSDQAAEDGPVRVEIVHEDAPGDASAAKAAPSLSVHRAASVGSPSLPTRLRMREDKNPGACTPRRPLENQTSDSGVDVDSIQLDSAPSGSNSPAVIRLQTVESESSTSVSDAAEHLTRGDDACSKETSFILVPSHQDSTNAVQDTSTAEHSCELLNSRYAKGVRLDAETNDATKDAARVEEQDISNRNGGATVTDDATSKTEKLESLSKGYSLKESLPGRNSVLRVEPCSVIEHCNGMVRIHVEVVELRPDSPPLAHDTCTLQSSTKQCHIKSANQKTSLKFCMQKNRFVPCTSSFEETDSYSFCFDGESGETTDEAVSVPQLNLPEVDDSAQCGVTIDAGTDKEMTTPHIDGDGSRLSDDPPAKGFKNRRMRASRALRESARYNDDIVRYGEMMMRRQKAGKDEIPKPESLRSLLNPEGSLATVTDHIDL</sequence>
<protein>
    <submittedName>
        <fullName evidence="14">Uncharacterized protein LOC110976529</fullName>
    </submittedName>
</protein>
<dbReference type="InterPro" id="IPR000276">
    <property type="entry name" value="GPCR_Rhodpsn"/>
</dbReference>
<comment type="similarity">
    <text evidence="9">Belongs to the G-protein coupled receptor 1 family.</text>
</comment>
<proteinExistence type="inferred from homology"/>
<feature type="transmembrane region" description="Helical" evidence="11">
    <location>
        <begin position="176"/>
        <end position="199"/>
    </location>
</feature>
<feature type="region of interest" description="Disordered" evidence="10">
    <location>
        <begin position="555"/>
        <end position="574"/>
    </location>
</feature>
<dbReference type="GeneID" id="110976529"/>
<feature type="region of interest" description="Disordered" evidence="10">
    <location>
        <begin position="475"/>
        <end position="548"/>
    </location>
</feature>
<name>A0A8B7XZ75_ACAPL</name>
<evidence type="ECO:0000313" key="13">
    <source>
        <dbReference type="Proteomes" id="UP000694845"/>
    </source>
</evidence>
<dbReference type="AlphaFoldDB" id="A0A8B7XZ75"/>
<feature type="compositionally biased region" description="Low complexity" evidence="10">
    <location>
        <begin position="555"/>
        <end position="564"/>
    </location>
</feature>
<dbReference type="PROSITE" id="PS50262">
    <property type="entry name" value="G_PROTEIN_RECEP_F1_2"/>
    <property type="match status" value="1"/>
</dbReference>
<dbReference type="PANTHER" id="PTHR24229:SF106">
    <property type="entry name" value="GH14208P"/>
    <property type="match status" value="1"/>
</dbReference>
<evidence type="ECO:0000256" key="3">
    <source>
        <dbReference type="ARBA" id="ARBA00022692"/>
    </source>
</evidence>
<dbReference type="GO" id="GO:0043005">
    <property type="term" value="C:neuron projection"/>
    <property type="evidence" value="ECO:0007669"/>
    <property type="project" value="TreeGrafter"/>
</dbReference>
<gene>
    <name evidence="14" type="primary">LOC110976529</name>
</gene>
<dbReference type="CDD" id="cd00637">
    <property type="entry name" value="7tm_classA_rhodopsin-like"/>
    <property type="match status" value="1"/>
</dbReference>
<evidence type="ECO:0000256" key="1">
    <source>
        <dbReference type="ARBA" id="ARBA00004651"/>
    </source>
</evidence>
<keyword evidence="8 9" id="KW-0807">Transducer</keyword>
<evidence type="ECO:0000259" key="12">
    <source>
        <dbReference type="PROSITE" id="PS50262"/>
    </source>
</evidence>
<dbReference type="PRINTS" id="PR00237">
    <property type="entry name" value="GPCRRHODOPSN"/>
</dbReference>
<keyword evidence="6 11" id="KW-0472">Membrane</keyword>
<keyword evidence="7 9" id="KW-0675">Receptor</keyword>
<feature type="domain" description="G-protein coupled receptors family 1 profile" evidence="12">
    <location>
        <begin position="34"/>
        <end position="356"/>
    </location>
</feature>
<feature type="region of interest" description="Disordered" evidence="10">
    <location>
        <begin position="630"/>
        <end position="655"/>
    </location>
</feature>
<feature type="region of interest" description="Disordered" evidence="10">
    <location>
        <begin position="423"/>
        <end position="462"/>
    </location>
</feature>
<organism evidence="13 14">
    <name type="scientific">Acanthaster planci</name>
    <name type="common">Crown-of-thorns starfish</name>
    <dbReference type="NCBI Taxonomy" id="133434"/>
    <lineage>
        <taxon>Eukaryota</taxon>
        <taxon>Metazoa</taxon>
        <taxon>Echinodermata</taxon>
        <taxon>Eleutherozoa</taxon>
        <taxon>Asterozoa</taxon>
        <taxon>Asteroidea</taxon>
        <taxon>Valvatacea</taxon>
        <taxon>Valvatida</taxon>
        <taxon>Acanthasteridae</taxon>
        <taxon>Acanthaster</taxon>
    </lineage>
</organism>
<evidence type="ECO:0000313" key="14">
    <source>
        <dbReference type="RefSeq" id="XP_022085557.1"/>
    </source>
</evidence>
<feature type="region of interest" description="Disordered" evidence="10">
    <location>
        <begin position="797"/>
        <end position="827"/>
    </location>
</feature>
<keyword evidence="4 11" id="KW-1133">Transmembrane helix</keyword>
<dbReference type="KEGG" id="aplc:110976529"/>
<feature type="transmembrane region" description="Helical" evidence="11">
    <location>
        <begin position="135"/>
        <end position="156"/>
    </location>
</feature>
<evidence type="ECO:0000256" key="9">
    <source>
        <dbReference type="RuleBase" id="RU000688"/>
    </source>
</evidence>
<feature type="compositionally biased region" description="Basic and acidic residues" evidence="10">
    <location>
        <begin position="797"/>
        <end position="817"/>
    </location>
</feature>
<keyword evidence="3 9" id="KW-0812">Transmembrane</keyword>
<dbReference type="OrthoDB" id="5959154at2759"/>
<dbReference type="GO" id="GO:0042277">
    <property type="term" value="F:peptide binding"/>
    <property type="evidence" value="ECO:0007669"/>
    <property type="project" value="TreeGrafter"/>
</dbReference>
<evidence type="ECO:0000256" key="2">
    <source>
        <dbReference type="ARBA" id="ARBA00022475"/>
    </source>
</evidence>
<feature type="transmembrane region" description="Helical" evidence="11">
    <location>
        <begin position="336"/>
        <end position="359"/>
    </location>
</feature>
<comment type="subcellular location">
    <subcellularLocation>
        <location evidence="1">Cell membrane</location>
        <topology evidence="1">Multi-pass membrane protein</topology>
    </subcellularLocation>
</comment>
<dbReference type="Gene3D" id="1.20.1070.10">
    <property type="entry name" value="Rhodopsin 7-helix transmembrane proteins"/>
    <property type="match status" value="1"/>
</dbReference>
<evidence type="ECO:0000256" key="4">
    <source>
        <dbReference type="ARBA" id="ARBA00022989"/>
    </source>
</evidence>
<keyword evidence="2" id="KW-1003">Cell membrane</keyword>
<feature type="compositionally biased region" description="Polar residues" evidence="10">
    <location>
        <begin position="536"/>
        <end position="547"/>
    </location>
</feature>
<keyword evidence="5 9" id="KW-0297">G-protein coupled receptor</keyword>
<evidence type="ECO:0000256" key="10">
    <source>
        <dbReference type="SAM" id="MobiDB-lite"/>
    </source>
</evidence>
<accession>A0A8B7XZ75</accession>
<dbReference type="PROSITE" id="PS00237">
    <property type="entry name" value="G_PROTEIN_RECEP_F1_1"/>
    <property type="match status" value="1"/>
</dbReference>
<reference evidence="14" key="1">
    <citation type="submission" date="2025-08" db="UniProtKB">
        <authorList>
            <consortium name="RefSeq"/>
        </authorList>
    </citation>
    <scope>IDENTIFICATION</scope>
</reference>
<feature type="compositionally biased region" description="Low complexity" evidence="10">
    <location>
        <begin position="476"/>
        <end position="486"/>
    </location>
</feature>
<evidence type="ECO:0000256" key="5">
    <source>
        <dbReference type="ARBA" id="ARBA00023040"/>
    </source>
</evidence>
<evidence type="ECO:0000256" key="8">
    <source>
        <dbReference type="ARBA" id="ARBA00023224"/>
    </source>
</evidence>
<feature type="transmembrane region" description="Helical" evidence="11">
    <location>
        <begin position="20"/>
        <end position="42"/>
    </location>
</feature>
<dbReference type="RefSeq" id="XP_022085557.1">
    <property type="nucleotide sequence ID" value="XM_022229865.1"/>
</dbReference>
<dbReference type="InterPro" id="IPR017452">
    <property type="entry name" value="GPCR_Rhodpsn_7TM"/>
</dbReference>
<evidence type="ECO:0000256" key="11">
    <source>
        <dbReference type="SAM" id="Phobius"/>
    </source>
</evidence>
<feature type="transmembrane region" description="Helical" evidence="11">
    <location>
        <begin position="304"/>
        <end position="324"/>
    </location>
</feature>
<feature type="transmembrane region" description="Helical" evidence="11">
    <location>
        <begin position="98"/>
        <end position="115"/>
    </location>
</feature>